<organism evidence="2 3">
    <name type="scientific">Zasmidium cellare ATCC 36951</name>
    <dbReference type="NCBI Taxonomy" id="1080233"/>
    <lineage>
        <taxon>Eukaryota</taxon>
        <taxon>Fungi</taxon>
        <taxon>Dikarya</taxon>
        <taxon>Ascomycota</taxon>
        <taxon>Pezizomycotina</taxon>
        <taxon>Dothideomycetes</taxon>
        <taxon>Dothideomycetidae</taxon>
        <taxon>Mycosphaerellales</taxon>
        <taxon>Mycosphaerellaceae</taxon>
        <taxon>Zasmidium</taxon>
    </lineage>
</organism>
<dbReference type="Proteomes" id="UP000799537">
    <property type="component" value="Unassembled WGS sequence"/>
</dbReference>
<name>A0A6A6CZV2_ZASCE</name>
<sequence>MSNPTRHSQPLYGIEARSDWLVYIVNTLHAIARQRLLEAEQRRFYENPSTTAEQRLFHAHAHGEVQQIQECIGEVLGSLHDIVLIGEDYVRNVNGPVRRVPLPESIEGRRHMPFLTVEVQTSLLNMLLDAPRDEEFARLGLCAQHGPPGSEEFASEHLAHLVNVHRDRNARSRASQAQPTHRRRHSANSARGEASEATNADVDIENDEDVDYNAIWDHIGDLAKAHPEGNMTTEQRETRAIAQKAELVLMQLNELVRDADLGDGDHTDKINDMGRVLFESYPLEFRLELGKFFDDLSKNVQRTRKGEEAGEGSVPVKHEEAPEEGVAGSSTGPGTLSGIKQEHDASTTPQRASVEEVGEGSPDPATIPLPDSDSAYGSASSTTSEHRA</sequence>
<feature type="region of interest" description="Disordered" evidence="1">
    <location>
        <begin position="167"/>
        <end position="204"/>
    </location>
</feature>
<feature type="region of interest" description="Disordered" evidence="1">
    <location>
        <begin position="303"/>
        <end position="388"/>
    </location>
</feature>
<dbReference type="RefSeq" id="XP_033671795.1">
    <property type="nucleotide sequence ID" value="XM_033804688.1"/>
</dbReference>
<feature type="compositionally biased region" description="Polar residues" evidence="1">
    <location>
        <begin position="375"/>
        <end position="388"/>
    </location>
</feature>
<evidence type="ECO:0000256" key="1">
    <source>
        <dbReference type="SAM" id="MobiDB-lite"/>
    </source>
</evidence>
<dbReference type="GeneID" id="54557960"/>
<dbReference type="EMBL" id="ML993584">
    <property type="protein sequence ID" value="KAF2170906.1"/>
    <property type="molecule type" value="Genomic_DNA"/>
</dbReference>
<gene>
    <name evidence="2" type="ORF">M409DRAFT_18879</name>
</gene>
<accession>A0A6A6CZV2</accession>
<dbReference type="AlphaFoldDB" id="A0A6A6CZV2"/>
<protein>
    <submittedName>
        <fullName evidence="2">Uncharacterized protein</fullName>
    </submittedName>
</protein>
<reference evidence="2" key="1">
    <citation type="journal article" date="2020" name="Stud. Mycol.">
        <title>101 Dothideomycetes genomes: a test case for predicting lifestyles and emergence of pathogens.</title>
        <authorList>
            <person name="Haridas S."/>
            <person name="Albert R."/>
            <person name="Binder M."/>
            <person name="Bloem J."/>
            <person name="Labutti K."/>
            <person name="Salamov A."/>
            <person name="Andreopoulos B."/>
            <person name="Baker S."/>
            <person name="Barry K."/>
            <person name="Bills G."/>
            <person name="Bluhm B."/>
            <person name="Cannon C."/>
            <person name="Castanera R."/>
            <person name="Culley D."/>
            <person name="Daum C."/>
            <person name="Ezra D."/>
            <person name="Gonzalez J."/>
            <person name="Henrissat B."/>
            <person name="Kuo A."/>
            <person name="Liang C."/>
            <person name="Lipzen A."/>
            <person name="Lutzoni F."/>
            <person name="Magnuson J."/>
            <person name="Mondo S."/>
            <person name="Nolan M."/>
            <person name="Ohm R."/>
            <person name="Pangilinan J."/>
            <person name="Park H.-J."/>
            <person name="Ramirez L."/>
            <person name="Alfaro M."/>
            <person name="Sun H."/>
            <person name="Tritt A."/>
            <person name="Yoshinaga Y."/>
            <person name="Zwiers L.-H."/>
            <person name="Turgeon B."/>
            <person name="Goodwin S."/>
            <person name="Spatafora J."/>
            <person name="Crous P."/>
            <person name="Grigoriev I."/>
        </authorList>
    </citation>
    <scope>NUCLEOTIDE SEQUENCE</scope>
    <source>
        <strain evidence="2">ATCC 36951</strain>
    </source>
</reference>
<keyword evidence="3" id="KW-1185">Reference proteome</keyword>
<evidence type="ECO:0000313" key="2">
    <source>
        <dbReference type="EMBL" id="KAF2170906.1"/>
    </source>
</evidence>
<proteinExistence type="predicted"/>
<evidence type="ECO:0000313" key="3">
    <source>
        <dbReference type="Proteomes" id="UP000799537"/>
    </source>
</evidence>